<feature type="domain" description="Peptidase S9A N-terminal" evidence="6">
    <location>
        <begin position="41"/>
        <end position="402"/>
    </location>
</feature>
<dbReference type="GO" id="GO:0006508">
    <property type="term" value="P:proteolysis"/>
    <property type="evidence" value="ECO:0007669"/>
    <property type="project" value="UniProtKB-KW"/>
</dbReference>
<dbReference type="PANTHER" id="PTHR11757:SF19">
    <property type="entry name" value="PROLYL ENDOPEPTIDASE-LIKE"/>
    <property type="match status" value="1"/>
</dbReference>
<dbReference type="EMBL" id="FQYX01000028">
    <property type="protein sequence ID" value="SHJ63328.1"/>
    <property type="molecule type" value="Genomic_DNA"/>
</dbReference>
<name>A0A1M6KWI3_9FLAO</name>
<evidence type="ECO:0000313" key="8">
    <source>
        <dbReference type="Proteomes" id="UP000184231"/>
    </source>
</evidence>
<dbReference type="Pfam" id="PF00326">
    <property type="entry name" value="Peptidase_S9"/>
    <property type="match status" value="1"/>
</dbReference>
<dbReference type="PRINTS" id="PR00862">
    <property type="entry name" value="PROLIGOPTASE"/>
</dbReference>
<dbReference type="STRING" id="558155.SAMN04487911_12825"/>
<feature type="domain" description="Peptidase S9 prolyl oligopeptidase catalytic" evidence="5">
    <location>
        <begin position="517"/>
        <end position="723"/>
    </location>
</feature>
<dbReference type="PANTHER" id="PTHR11757">
    <property type="entry name" value="PROTEASE FAMILY S9A OLIGOPEPTIDASE"/>
    <property type="match status" value="1"/>
</dbReference>
<keyword evidence="4" id="KW-0720">Serine protease</keyword>
<evidence type="ECO:0000256" key="2">
    <source>
        <dbReference type="ARBA" id="ARBA00022670"/>
    </source>
</evidence>
<keyword evidence="2" id="KW-0645">Protease</keyword>
<dbReference type="SUPFAM" id="SSF53474">
    <property type="entry name" value="alpha/beta-Hydrolases"/>
    <property type="match status" value="1"/>
</dbReference>
<comment type="similarity">
    <text evidence="1">Belongs to the peptidase S9A family.</text>
</comment>
<organism evidence="7 8">
    <name type="scientific">Arenibacter nanhaiticus</name>
    <dbReference type="NCBI Taxonomy" id="558155"/>
    <lineage>
        <taxon>Bacteria</taxon>
        <taxon>Pseudomonadati</taxon>
        <taxon>Bacteroidota</taxon>
        <taxon>Flavobacteriia</taxon>
        <taxon>Flavobacteriales</taxon>
        <taxon>Flavobacteriaceae</taxon>
        <taxon>Arenibacter</taxon>
    </lineage>
</organism>
<sequence>MVKIYFKRTVKYLLLFFIAFYSCNGDKIGIVLDYPELKPSPKTEQFFRTKVLDNYHGLSNLQDTSTQNWFKSQDSLAENYFSTNRFLGELKDRFHTLENKSLGDIGKISITEKGSYLYSRYDYQNDIENLYYREKLSDFETEVFNASAYNNKNTNINYLKPSHDGTKVAIGFDPMEDFSSTVIIYDLVNKRILKEKITQINPDFGGIEWLPDSSGFIYLYFPEVELSKKKYKKESYSVIHFLGEDPGKRTPIFGKEKSLKIPSDYYPKVKIGSSKDSYIVAYAAKSGDYYDSFIANTKDVITGTPKWKPFFKTGDGIYYNQGEIRGQYFIYRRATSNGNEICQVIIENPSFDDPLILARGSQENPITKFEVTKDHIYFIREKFGVEVSLFKIDGQGNEIQIATPFVPGYVSFFGESVVHNNIGIGMDGWTSNYVRYRIDREGEFTDEGLVESTLFPEFKDLVTKQVMVVSHDGVEVPFSLVYRKDMKQDNNNEVFVYVYGANGESMSPFFSPIYLDWARQGGILAFPHVRGGGEKGKEWHIQGMKNLKSNSWKDLIACTEFLFDNGYSRKGLVSLYTSSAGGITAGMAVNDSPDLFSSFIAEVPRMHPFGLESATTTSSTSYLEYGTVKDSLEFLGLIKMDPYLNLKPETNYPATLLMPSSNDDRIPLWDSGKYIAQLQKYNSSKAPVLMDIDYTSGHENTGGQDAYIELYARIFSFAKTHMNH</sequence>
<keyword evidence="8" id="KW-1185">Reference proteome</keyword>
<dbReference type="SUPFAM" id="SSF50993">
    <property type="entry name" value="Peptidase/esterase 'gauge' domain"/>
    <property type="match status" value="1"/>
</dbReference>
<dbReference type="Pfam" id="PF02897">
    <property type="entry name" value="Peptidase_S9_N"/>
    <property type="match status" value="1"/>
</dbReference>
<dbReference type="Proteomes" id="UP000184231">
    <property type="component" value="Unassembled WGS sequence"/>
</dbReference>
<keyword evidence="3" id="KW-0378">Hydrolase</keyword>
<dbReference type="PROSITE" id="PS51257">
    <property type="entry name" value="PROKAR_LIPOPROTEIN"/>
    <property type="match status" value="1"/>
</dbReference>
<dbReference type="OrthoDB" id="9801421at2"/>
<dbReference type="InterPro" id="IPR029058">
    <property type="entry name" value="AB_hydrolase_fold"/>
</dbReference>
<dbReference type="InterPro" id="IPR002470">
    <property type="entry name" value="Peptidase_S9A"/>
</dbReference>
<gene>
    <name evidence="7" type="ORF">SAMN04487911_12825</name>
</gene>
<protein>
    <submittedName>
        <fullName evidence="7">Prolyl oligopeptidase</fullName>
    </submittedName>
</protein>
<evidence type="ECO:0000256" key="3">
    <source>
        <dbReference type="ARBA" id="ARBA00022801"/>
    </source>
</evidence>
<evidence type="ECO:0000259" key="6">
    <source>
        <dbReference type="Pfam" id="PF02897"/>
    </source>
</evidence>
<evidence type="ECO:0000259" key="5">
    <source>
        <dbReference type="Pfam" id="PF00326"/>
    </source>
</evidence>
<dbReference type="InterPro" id="IPR023302">
    <property type="entry name" value="Pept_S9A_N"/>
</dbReference>
<dbReference type="InterPro" id="IPR051543">
    <property type="entry name" value="Serine_Peptidase_S9A"/>
</dbReference>
<dbReference type="AlphaFoldDB" id="A0A1M6KWI3"/>
<evidence type="ECO:0000256" key="4">
    <source>
        <dbReference type="ARBA" id="ARBA00022825"/>
    </source>
</evidence>
<dbReference type="Gene3D" id="2.130.10.120">
    <property type="entry name" value="Prolyl oligopeptidase, N-terminal domain"/>
    <property type="match status" value="1"/>
</dbReference>
<accession>A0A1M6KWI3</accession>
<reference evidence="7 8" key="1">
    <citation type="submission" date="2016-11" db="EMBL/GenBank/DDBJ databases">
        <authorList>
            <person name="Jaros S."/>
            <person name="Januszkiewicz K."/>
            <person name="Wedrychowicz H."/>
        </authorList>
    </citation>
    <scope>NUCLEOTIDE SEQUENCE [LARGE SCALE GENOMIC DNA]</scope>
    <source>
        <strain evidence="7 8">CGMCC 1.8863</strain>
    </source>
</reference>
<dbReference type="GO" id="GO:0004252">
    <property type="term" value="F:serine-type endopeptidase activity"/>
    <property type="evidence" value="ECO:0007669"/>
    <property type="project" value="InterPro"/>
</dbReference>
<dbReference type="Gene3D" id="3.40.50.1820">
    <property type="entry name" value="alpha/beta hydrolase"/>
    <property type="match status" value="1"/>
</dbReference>
<dbReference type="RefSeq" id="WP_072765476.1">
    <property type="nucleotide sequence ID" value="NZ_FQYX01000028.1"/>
</dbReference>
<evidence type="ECO:0000256" key="1">
    <source>
        <dbReference type="ARBA" id="ARBA00005228"/>
    </source>
</evidence>
<dbReference type="InterPro" id="IPR001375">
    <property type="entry name" value="Peptidase_S9_cat"/>
</dbReference>
<evidence type="ECO:0000313" key="7">
    <source>
        <dbReference type="EMBL" id="SHJ63328.1"/>
    </source>
</evidence>
<proteinExistence type="inferred from homology"/>